<dbReference type="PANTHER" id="PTHR33254:SF4">
    <property type="entry name" value="4-HYDROXY-4-METHYL-2-OXOGLUTARATE ALDOLASE 3-RELATED"/>
    <property type="match status" value="1"/>
</dbReference>
<dbReference type="SUPFAM" id="SSF89562">
    <property type="entry name" value="RraA-like"/>
    <property type="match status" value="1"/>
</dbReference>
<keyword evidence="14" id="KW-0489">Methyltransferase</keyword>
<comment type="subunit">
    <text evidence="4">Homotrimer.</text>
</comment>
<dbReference type="EC" id="4.1.1.112" evidence="6"/>
<dbReference type="RefSeq" id="WP_087861505.1">
    <property type="nucleotide sequence ID" value="NZ_LT859958.1"/>
</dbReference>
<protein>
    <recommendedName>
        <fullName evidence="7">Putative 4-hydroxy-4-methyl-2-oxoglutarate aldolase</fullName>
        <ecNumber evidence="6">4.1.1.112</ecNumber>
        <ecNumber evidence="5">4.1.3.17</ecNumber>
    </recommendedName>
    <alternativeName>
        <fullName evidence="11">Oxaloacetate decarboxylase</fullName>
    </alternativeName>
    <alternativeName>
        <fullName evidence="9">Regulator of ribonuclease activity homolog</fullName>
    </alternativeName>
    <alternativeName>
        <fullName evidence="10">RraA-like protein</fullName>
    </alternativeName>
</protein>
<evidence type="ECO:0000256" key="1">
    <source>
        <dbReference type="ARBA" id="ARBA00001342"/>
    </source>
</evidence>
<sequence>METVIGSICDMMDTLGYSHIYLPNVIQPIRLTDVMVGRAYPTIICDVYGEQEKPLGLLTEAIDNISEDEVYIVTGGDRRCSYFGEIMTATIKRRGAVGAVIDGYIRDTRQVLEQDFPVFCMGRDAQGSLYRNQVIRYGVPVEIGNILIRPGDLIFGDIDGVVVIPKEIEEKAITVTLEKVRGEKDTREAIERGMSAVEAEKKYGSF</sequence>
<dbReference type="PANTHER" id="PTHR33254">
    <property type="entry name" value="4-HYDROXY-4-METHYL-2-OXOGLUTARATE ALDOLASE 3-RELATED"/>
    <property type="match status" value="1"/>
</dbReference>
<evidence type="ECO:0000256" key="3">
    <source>
        <dbReference type="ARBA" id="ARBA00008621"/>
    </source>
</evidence>
<dbReference type="GO" id="GO:0032259">
    <property type="term" value="P:methylation"/>
    <property type="evidence" value="ECO:0007669"/>
    <property type="project" value="UniProtKB-KW"/>
</dbReference>
<evidence type="ECO:0000256" key="12">
    <source>
        <dbReference type="ARBA" id="ARBA00047973"/>
    </source>
</evidence>
<dbReference type="KEGG" id="abat:CFX1CAM_0513"/>
<dbReference type="OrthoDB" id="943692at2"/>
<evidence type="ECO:0000256" key="6">
    <source>
        <dbReference type="ARBA" id="ARBA00012947"/>
    </source>
</evidence>
<dbReference type="GO" id="GO:0047443">
    <property type="term" value="F:4-hydroxy-4-methyl-2-oxoglutarate aldolase activity"/>
    <property type="evidence" value="ECO:0007669"/>
    <property type="project" value="UniProtKB-EC"/>
</dbReference>
<evidence type="ECO:0000256" key="11">
    <source>
        <dbReference type="ARBA" id="ARBA00032305"/>
    </source>
</evidence>
<dbReference type="EC" id="4.1.3.17" evidence="5"/>
<evidence type="ECO:0000256" key="4">
    <source>
        <dbReference type="ARBA" id="ARBA00011233"/>
    </source>
</evidence>
<name>A0A1Y6K4R7_9CHLR</name>
<keyword evidence="14" id="KW-0808">Transferase</keyword>
<keyword evidence="13" id="KW-0460">Magnesium</keyword>
<evidence type="ECO:0000256" key="5">
    <source>
        <dbReference type="ARBA" id="ARBA00012213"/>
    </source>
</evidence>
<dbReference type="InterPro" id="IPR036704">
    <property type="entry name" value="RraA/RraA-like_sf"/>
</dbReference>
<evidence type="ECO:0000256" key="9">
    <source>
        <dbReference type="ARBA" id="ARBA00029596"/>
    </source>
</evidence>
<dbReference type="GO" id="GO:0008948">
    <property type="term" value="F:oxaloacetate decarboxylase activity"/>
    <property type="evidence" value="ECO:0007669"/>
    <property type="project" value="UniProtKB-EC"/>
</dbReference>
<accession>A0A1Y6K4R7</accession>
<evidence type="ECO:0000313" key="15">
    <source>
        <dbReference type="Proteomes" id="UP000195514"/>
    </source>
</evidence>
<comment type="similarity">
    <text evidence="3">Belongs to the class II aldolase/RraA-like family.</text>
</comment>
<comment type="cofactor">
    <cofactor evidence="2">
        <name>a divalent metal cation</name>
        <dbReference type="ChEBI" id="CHEBI:60240"/>
    </cofactor>
</comment>
<evidence type="ECO:0000256" key="13">
    <source>
        <dbReference type="PIRSR" id="PIRSR605493-1"/>
    </source>
</evidence>
<dbReference type="AlphaFoldDB" id="A0A1Y6K4R7"/>
<feature type="binding site" evidence="13">
    <location>
        <position position="106"/>
    </location>
    <ligand>
        <name>substrate</name>
    </ligand>
</feature>
<dbReference type="GO" id="GO:0008168">
    <property type="term" value="F:methyltransferase activity"/>
    <property type="evidence" value="ECO:0007669"/>
    <property type="project" value="UniProtKB-KW"/>
</dbReference>
<dbReference type="Gene3D" id="3.50.30.40">
    <property type="entry name" value="Ribonuclease E inhibitor RraA/RraA-like"/>
    <property type="match status" value="1"/>
</dbReference>
<dbReference type="InterPro" id="IPR005493">
    <property type="entry name" value="RraA/RraA-like"/>
</dbReference>
<evidence type="ECO:0000256" key="8">
    <source>
        <dbReference type="ARBA" id="ARBA00025046"/>
    </source>
</evidence>
<evidence type="ECO:0000256" key="10">
    <source>
        <dbReference type="ARBA" id="ARBA00030169"/>
    </source>
</evidence>
<dbReference type="Pfam" id="PF03737">
    <property type="entry name" value="RraA-like"/>
    <property type="match status" value="1"/>
</dbReference>
<feature type="binding site" evidence="13">
    <location>
        <position position="107"/>
    </location>
    <ligand>
        <name>Mg(2+)</name>
        <dbReference type="ChEBI" id="CHEBI:18420"/>
    </ligand>
</feature>
<evidence type="ECO:0000256" key="2">
    <source>
        <dbReference type="ARBA" id="ARBA00001968"/>
    </source>
</evidence>
<comment type="cofactor">
    <cofactor evidence="13">
        <name>Mg(2+)</name>
        <dbReference type="ChEBI" id="CHEBI:18420"/>
    </cofactor>
</comment>
<comment type="catalytic activity">
    <reaction evidence="12">
        <text>oxaloacetate + H(+) = pyruvate + CO2</text>
        <dbReference type="Rhea" id="RHEA:15641"/>
        <dbReference type="ChEBI" id="CHEBI:15361"/>
        <dbReference type="ChEBI" id="CHEBI:15378"/>
        <dbReference type="ChEBI" id="CHEBI:16452"/>
        <dbReference type="ChEBI" id="CHEBI:16526"/>
        <dbReference type="EC" id="4.1.1.112"/>
    </reaction>
</comment>
<proteinExistence type="inferred from homology"/>
<comment type="function">
    <text evidence="8">Catalyzes the aldol cleavage of 4-hydroxy-4-methyl-2-oxoglutarate (HMG) into 2 molecules of pyruvate. Also contains a secondary oxaloacetate (OAA) decarboxylase activity due to the common pyruvate enolate transition state formed following C-C bond cleavage in the retro-aldol and decarboxylation reactions.</text>
</comment>
<dbReference type="Proteomes" id="UP000195514">
    <property type="component" value="Chromosome I"/>
</dbReference>
<keyword evidence="15" id="KW-1185">Reference proteome</keyword>
<evidence type="ECO:0000256" key="7">
    <source>
        <dbReference type="ARBA" id="ARBA00016549"/>
    </source>
</evidence>
<gene>
    <name evidence="14" type="ORF">CFX1CAM_0513</name>
</gene>
<comment type="catalytic activity">
    <reaction evidence="1">
        <text>4-hydroxy-4-methyl-2-oxoglutarate = 2 pyruvate</text>
        <dbReference type="Rhea" id="RHEA:22748"/>
        <dbReference type="ChEBI" id="CHEBI:15361"/>
        <dbReference type="ChEBI" id="CHEBI:58276"/>
        <dbReference type="EC" id="4.1.3.17"/>
    </reaction>
</comment>
<dbReference type="GO" id="GO:0046872">
    <property type="term" value="F:metal ion binding"/>
    <property type="evidence" value="ECO:0007669"/>
    <property type="project" value="UniProtKB-KW"/>
</dbReference>
<feature type="binding site" evidence="13">
    <location>
        <begin position="84"/>
        <end position="87"/>
    </location>
    <ligand>
        <name>substrate</name>
    </ligand>
</feature>
<evidence type="ECO:0000313" key="14">
    <source>
        <dbReference type="EMBL" id="SMX53579.1"/>
    </source>
</evidence>
<organism evidence="14 15">
    <name type="scientific">Candidatus Brevifilum fermentans</name>
    <dbReference type="NCBI Taxonomy" id="1986204"/>
    <lineage>
        <taxon>Bacteria</taxon>
        <taxon>Bacillati</taxon>
        <taxon>Chloroflexota</taxon>
        <taxon>Anaerolineae</taxon>
        <taxon>Anaerolineales</taxon>
        <taxon>Anaerolineaceae</taxon>
        <taxon>Candidatus Brevifilum</taxon>
    </lineage>
</organism>
<dbReference type="EMBL" id="LT859958">
    <property type="protein sequence ID" value="SMX53579.1"/>
    <property type="molecule type" value="Genomic_DNA"/>
</dbReference>
<reference evidence="15" key="1">
    <citation type="submission" date="2017-05" db="EMBL/GenBank/DDBJ databases">
        <authorList>
            <person name="Kirkegaard R."/>
            <person name="Mcilroy J S."/>
        </authorList>
    </citation>
    <scope>NUCLEOTIDE SEQUENCE [LARGE SCALE GENOMIC DNA]</scope>
</reference>
<keyword evidence="13" id="KW-0479">Metal-binding</keyword>
<dbReference type="CDD" id="cd16841">
    <property type="entry name" value="RraA_family"/>
    <property type="match status" value="1"/>
</dbReference>